<reference evidence="12" key="1">
    <citation type="submission" date="2021-05" db="EMBL/GenBank/DDBJ databases">
        <authorList>
            <person name="Pietrasiak N."/>
            <person name="Ward R."/>
            <person name="Stajich J.E."/>
            <person name="Kurbessoian T."/>
        </authorList>
    </citation>
    <scope>NUCLEOTIDE SEQUENCE</scope>
    <source>
        <strain evidence="12">JT2-VF2</strain>
    </source>
</reference>
<keyword evidence="7 10" id="KW-0067">ATP-binding</keyword>
<evidence type="ECO:0000256" key="3">
    <source>
        <dbReference type="ARBA" id="ARBA00022642"/>
    </source>
</evidence>
<evidence type="ECO:0000313" key="13">
    <source>
        <dbReference type="Proteomes" id="UP000715781"/>
    </source>
</evidence>
<keyword evidence="3 10" id="KW-0662">Pyridine nucleotide biosynthesis</keyword>
<dbReference type="EMBL" id="JAHHHN010000007">
    <property type="protein sequence ID" value="MBW4562234.1"/>
    <property type="molecule type" value="Genomic_DNA"/>
</dbReference>
<protein>
    <recommendedName>
        <fullName evidence="10">Probable nicotinate-nucleotide adenylyltransferase</fullName>
        <ecNumber evidence="10">2.7.7.18</ecNumber>
    </recommendedName>
    <alternativeName>
        <fullName evidence="10">Deamido-NAD(+) diphosphorylase</fullName>
    </alternativeName>
    <alternativeName>
        <fullName evidence="10">Deamido-NAD(+) pyrophosphorylase</fullName>
    </alternativeName>
    <alternativeName>
        <fullName evidence="10">Nicotinate mononucleotide adenylyltransferase</fullName>
        <shortName evidence="10">NaMN adenylyltransferase</shortName>
    </alternativeName>
</protein>
<evidence type="ECO:0000256" key="9">
    <source>
        <dbReference type="ARBA" id="ARBA00048721"/>
    </source>
</evidence>
<dbReference type="Gene3D" id="3.40.50.620">
    <property type="entry name" value="HUPs"/>
    <property type="match status" value="1"/>
</dbReference>
<evidence type="ECO:0000256" key="7">
    <source>
        <dbReference type="ARBA" id="ARBA00022840"/>
    </source>
</evidence>
<dbReference type="GO" id="GO:0009435">
    <property type="term" value="P:NAD+ biosynthetic process"/>
    <property type="evidence" value="ECO:0007669"/>
    <property type="project" value="UniProtKB-UniRule"/>
</dbReference>
<accession>A0A951UG74</accession>
<keyword evidence="6 10" id="KW-0547">Nucleotide-binding</keyword>
<comment type="function">
    <text evidence="1 10">Catalyzes the reversible adenylation of nicotinate mononucleotide (NaMN) to nicotinic acid adenine dinucleotide (NaAD).</text>
</comment>
<sequence>MQKLAIFGGTFDPVHWGHLLVAETALHQVPVEQVIWVPSLHPPHKQAAVFGHRLEMLKRATNDNPAFTVSLVEVNRSGKSYAINTLIDLSACYPNTHWYWIVGLDTFRTLPHWYRGHELAQMCDWLIAPRLVGGETIAQSELICKQVAQQLGEHCYTIRWQFLHIPLVGVSSSLIRKSICDRQSIRYLVPESVRSYITIHKLYSDKSE</sequence>
<gene>
    <name evidence="10 12" type="primary">nadD</name>
    <name evidence="12" type="ORF">KME32_13975</name>
</gene>
<dbReference type="SUPFAM" id="SSF52374">
    <property type="entry name" value="Nucleotidylyl transferase"/>
    <property type="match status" value="1"/>
</dbReference>
<comment type="caution">
    <text evidence="12">The sequence shown here is derived from an EMBL/GenBank/DDBJ whole genome shotgun (WGS) entry which is preliminary data.</text>
</comment>
<evidence type="ECO:0000259" key="11">
    <source>
        <dbReference type="Pfam" id="PF01467"/>
    </source>
</evidence>
<dbReference type="EC" id="2.7.7.18" evidence="10"/>
<dbReference type="AlphaFoldDB" id="A0A951UG74"/>
<comment type="catalytic activity">
    <reaction evidence="9 10">
        <text>nicotinate beta-D-ribonucleotide + ATP + H(+) = deamido-NAD(+) + diphosphate</text>
        <dbReference type="Rhea" id="RHEA:22860"/>
        <dbReference type="ChEBI" id="CHEBI:15378"/>
        <dbReference type="ChEBI" id="CHEBI:30616"/>
        <dbReference type="ChEBI" id="CHEBI:33019"/>
        <dbReference type="ChEBI" id="CHEBI:57502"/>
        <dbReference type="ChEBI" id="CHEBI:58437"/>
        <dbReference type="EC" id="2.7.7.18"/>
    </reaction>
</comment>
<dbReference type="GO" id="GO:0005524">
    <property type="term" value="F:ATP binding"/>
    <property type="evidence" value="ECO:0007669"/>
    <property type="project" value="UniProtKB-KW"/>
</dbReference>
<organism evidence="12 13">
    <name type="scientific">Mojavia pulchra JT2-VF2</name>
    <dbReference type="NCBI Taxonomy" id="287848"/>
    <lineage>
        <taxon>Bacteria</taxon>
        <taxon>Bacillati</taxon>
        <taxon>Cyanobacteriota</taxon>
        <taxon>Cyanophyceae</taxon>
        <taxon>Nostocales</taxon>
        <taxon>Nostocaceae</taxon>
    </lineage>
</organism>
<evidence type="ECO:0000313" key="12">
    <source>
        <dbReference type="EMBL" id="MBW4562234.1"/>
    </source>
</evidence>
<dbReference type="InterPro" id="IPR005248">
    <property type="entry name" value="NadD/NMNAT"/>
</dbReference>
<dbReference type="InterPro" id="IPR014729">
    <property type="entry name" value="Rossmann-like_a/b/a_fold"/>
</dbReference>
<dbReference type="InterPro" id="IPR004821">
    <property type="entry name" value="Cyt_trans-like"/>
</dbReference>
<dbReference type="NCBIfam" id="NF000840">
    <property type="entry name" value="PRK00071.1-3"/>
    <property type="match status" value="1"/>
</dbReference>
<proteinExistence type="inferred from homology"/>
<evidence type="ECO:0000256" key="10">
    <source>
        <dbReference type="HAMAP-Rule" id="MF_00244"/>
    </source>
</evidence>
<dbReference type="PANTHER" id="PTHR39321">
    <property type="entry name" value="NICOTINATE-NUCLEOTIDE ADENYLYLTRANSFERASE-RELATED"/>
    <property type="match status" value="1"/>
</dbReference>
<evidence type="ECO:0000256" key="8">
    <source>
        <dbReference type="ARBA" id="ARBA00023027"/>
    </source>
</evidence>
<dbReference type="Proteomes" id="UP000715781">
    <property type="component" value="Unassembled WGS sequence"/>
</dbReference>
<dbReference type="CDD" id="cd02165">
    <property type="entry name" value="NMNAT"/>
    <property type="match status" value="1"/>
</dbReference>
<dbReference type="HAMAP" id="MF_00244">
    <property type="entry name" value="NaMN_adenylyltr"/>
    <property type="match status" value="1"/>
</dbReference>
<evidence type="ECO:0000256" key="6">
    <source>
        <dbReference type="ARBA" id="ARBA00022741"/>
    </source>
</evidence>
<keyword evidence="8 10" id="KW-0520">NAD</keyword>
<comment type="pathway">
    <text evidence="2 10">Cofactor biosynthesis; NAD(+) biosynthesis; deamido-NAD(+) from nicotinate D-ribonucleotide: step 1/1.</text>
</comment>
<name>A0A951UG74_9NOST</name>
<dbReference type="NCBIfam" id="TIGR00482">
    <property type="entry name" value="nicotinate (nicotinamide) nucleotide adenylyltransferase"/>
    <property type="match status" value="1"/>
</dbReference>
<evidence type="ECO:0000256" key="5">
    <source>
        <dbReference type="ARBA" id="ARBA00022695"/>
    </source>
</evidence>
<keyword evidence="4 10" id="KW-0808">Transferase</keyword>
<comment type="similarity">
    <text evidence="10">Belongs to the NadD family.</text>
</comment>
<feature type="domain" description="Cytidyltransferase-like" evidence="11">
    <location>
        <begin position="6"/>
        <end position="177"/>
    </location>
</feature>
<reference evidence="12" key="2">
    <citation type="journal article" date="2022" name="Microbiol. Resour. Announc.">
        <title>Metagenome Sequencing to Explore Phylogenomics of Terrestrial Cyanobacteria.</title>
        <authorList>
            <person name="Ward R.D."/>
            <person name="Stajich J.E."/>
            <person name="Johansen J.R."/>
            <person name="Huntemann M."/>
            <person name="Clum A."/>
            <person name="Foster B."/>
            <person name="Foster B."/>
            <person name="Roux S."/>
            <person name="Palaniappan K."/>
            <person name="Varghese N."/>
            <person name="Mukherjee S."/>
            <person name="Reddy T.B.K."/>
            <person name="Daum C."/>
            <person name="Copeland A."/>
            <person name="Chen I.A."/>
            <person name="Ivanova N.N."/>
            <person name="Kyrpides N.C."/>
            <person name="Shapiro N."/>
            <person name="Eloe-Fadrosh E.A."/>
            <person name="Pietrasiak N."/>
        </authorList>
    </citation>
    <scope>NUCLEOTIDE SEQUENCE</scope>
    <source>
        <strain evidence="12">JT2-VF2</strain>
    </source>
</reference>
<evidence type="ECO:0000256" key="4">
    <source>
        <dbReference type="ARBA" id="ARBA00022679"/>
    </source>
</evidence>
<dbReference type="PANTHER" id="PTHR39321:SF3">
    <property type="entry name" value="PHOSPHOPANTETHEINE ADENYLYLTRANSFERASE"/>
    <property type="match status" value="1"/>
</dbReference>
<keyword evidence="5 10" id="KW-0548">Nucleotidyltransferase</keyword>
<dbReference type="Pfam" id="PF01467">
    <property type="entry name" value="CTP_transf_like"/>
    <property type="match status" value="1"/>
</dbReference>
<evidence type="ECO:0000256" key="2">
    <source>
        <dbReference type="ARBA" id="ARBA00005019"/>
    </source>
</evidence>
<dbReference type="NCBIfam" id="TIGR00125">
    <property type="entry name" value="cyt_tran_rel"/>
    <property type="match status" value="1"/>
</dbReference>
<evidence type="ECO:0000256" key="1">
    <source>
        <dbReference type="ARBA" id="ARBA00002324"/>
    </source>
</evidence>
<dbReference type="GO" id="GO:0004515">
    <property type="term" value="F:nicotinate-nucleotide adenylyltransferase activity"/>
    <property type="evidence" value="ECO:0007669"/>
    <property type="project" value="UniProtKB-UniRule"/>
</dbReference>